<proteinExistence type="predicted"/>
<dbReference type="EMBL" id="JAACJL010000058">
    <property type="protein sequence ID" value="KAF4610497.1"/>
    <property type="molecule type" value="Genomic_DNA"/>
</dbReference>
<organism evidence="1 2">
    <name type="scientific">Agrocybe pediades</name>
    <dbReference type="NCBI Taxonomy" id="84607"/>
    <lineage>
        <taxon>Eukaryota</taxon>
        <taxon>Fungi</taxon>
        <taxon>Dikarya</taxon>
        <taxon>Basidiomycota</taxon>
        <taxon>Agaricomycotina</taxon>
        <taxon>Agaricomycetes</taxon>
        <taxon>Agaricomycetidae</taxon>
        <taxon>Agaricales</taxon>
        <taxon>Agaricineae</taxon>
        <taxon>Strophariaceae</taxon>
        <taxon>Agrocybe</taxon>
    </lineage>
</organism>
<sequence>MFIRRKLLDCQSKTVFSLTRTFRLHNPLTSKSSAMKFFVATLVASVVLISQVLASPTPGNTPDTTFHCGGENNLSCPSGYRCCGPISVENGGTCYQGTRGICPL</sequence>
<name>A0A8H4VIA2_9AGAR</name>
<gene>
    <name evidence="1" type="ORF">D9613_006575</name>
</gene>
<dbReference type="Proteomes" id="UP000521872">
    <property type="component" value="Unassembled WGS sequence"/>
</dbReference>
<protein>
    <submittedName>
        <fullName evidence="1">Uncharacterized protein</fullName>
    </submittedName>
</protein>
<reference evidence="1 2" key="1">
    <citation type="submission" date="2019-12" db="EMBL/GenBank/DDBJ databases">
        <authorList>
            <person name="Floudas D."/>
            <person name="Bentzer J."/>
            <person name="Ahren D."/>
            <person name="Johansson T."/>
            <person name="Persson P."/>
            <person name="Tunlid A."/>
        </authorList>
    </citation>
    <scope>NUCLEOTIDE SEQUENCE [LARGE SCALE GENOMIC DNA]</scope>
    <source>
        <strain evidence="1 2">CBS 102.39</strain>
    </source>
</reference>
<comment type="caution">
    <text evidence="1">The sequence shown here is derived from an EMBL/GenBank/DDBJ whole genome shotgun (WGS) entry which is preliminary data.</text>
</comment>
<evidence type="ECO:0000313" key="2">
    <source>
        <dbReference type="Proteomes" id="UP000521872"/>
    </source>
</evidence>
<accession>A0A8H4VIA2</accession>
<keyword evidence="2" id="KW-1185">Reference proteome</keyword>
<dbReference type="AlphaFoldDB" id="A0A8H4VIA2"/>
<evidence type="ECO:0000313" key="1">
    <source>
        <dbReference type="EMBL" id="KAF4610497.1"/>
    </source>
</evidence>